<reference evidence="1" key="1">
    <citation type="submission" date="2015-07" db="EMBL/GenBank/DDBJ databases">
        <title>MeaNS - Measles Nucleotide Surveillance Program.</title>
        <authorList>
            <person name="Tran T."/>
            <person name="Druce J."/>
        </authorList>
    </citation>
    <scope>NUCLEOTIDE SEQUENCE</scope>
    <source>
        <strain evidence="1">UCB-OBI-ISO-001</strain>
        <tissue evidence="1">Gonad</tissue>
    </source>
</reference>
<evidence type="ECO:0000313" key="1">
    <source>
        <dbReference type="EMBL" id="KOF94040.1"/>
    </source>
</evidence>
<accession>A0A0L8HZ15</accession>
<name>A0A0L8HZ15_OCTBM</name>
<protein>
    <recommendedName>
        <fullName evidence="2">Endonuclease/exonuclease/phosphatase domain-containing protein</fullName>
    </recommendedName>
</protein>
<evidence type="ECO:0008006" key="2">
    <source>
        <dbReference type="Google" id="ProtNLM"/>
    </source>
</evidence>
<sequence length="111" mass="12685">MTLMLELDHNTHATLVSCYVPTMASTEQGKDEFYNQLRDAISGCHHRDKLILMGDFNARIGTDYQVWEGVLGRHGVSRMSSSGLHVLSICREFSLSIRNTFFKKRNCCKRT</sequence>
<dbReference type="STRING" id="37653.A0A0L8HZ15"/>
<organism evidence="1">
    <name type="scientific">Octopus bimaculoides</name>
    <name type="common">California two-spotted octopus</name>
    <dbReference type="NCBI Taxonomy" id="37653"/>
    <lineage>
        <taxon>Eukaryota</taxon>
        <taxon>Metazoa</taxon>
        <taxon>Spiralia</taxon>
        <taxon>Lophotrochozoa</taxon>
        <taxon>Mollusca</taxon>
        <taxon>Cephalopoda</taxon>
        <taxon>Coleoidea</taxon>
        <taxon>Octopodiformes</taxon>
        <taxon>Octopoda</taxon>
        <taxon>Incirrata</taxon>
        <taxon>Octopodidae</taxon>
        <taxon>Octopus</taxon>
    </lineage>
</organism>
<dbReference type="InterPro" id="IPR036691">
    <property type="entry name" value="Endo/exonu/phosph_ase_sf"/>
</dbReference>
<dbReference type="SUPFAM" id="SSF56219">
    <property type="entry name" value="DNase I-like"/>
    <property type="match status" value="1"/>
</dbReference>
<dbReference type="PANTHER" id="PTHR23227:SF84">
    <property type="entry name" value="ENDONUCLEASE_EXONUCLEASE_PHOSPHATASE DOMAIN-CONTAINING PROTEIN"/>
    <property type="match status" value="1"/>
</dbReference>
<dbReference type="InterPro" id="IPR027124">
    <property type="entry name" value="Swc5/CFDP1/2"/>
</dbReference>
<dbReference type="AlphaFoldDB" id="A0A0L8HZ15"/>
<dbReference type="EMBL" id="KQ417050">
    <property type="protein sequence ID" value="KOF94040.1"/>
    <property type="molecule type" value="Genomic_DNA"/>
</dbReference>
<gene>
    <name evidence="1" type="ORF">OCBIM_22002931mg</name>
</gene>
<proteinExistence type="predicted"/>
<dbReference type="PANTHER" id="PTHR23227">
    <property type="entry name" value="BUCENTAUR RELATED"/>
    <property type="match status" value="1"/>
</dbReference>
<dbReference type="Gene3D" id="3.60.10.10">
    <property type="entry name" value="Endonuclease/exonuclease/phosphatase"/>
    <property type="match status" value="1"/>
</dbReference>
<dbReference type="OrthoDB" id="410381at2759"/>